<dbReference type="RefSeq" id="WP_133329682.1">
    <property type="nucleotide sequence ID" value="NZ_SMYL01000008.1"/>
</dbReference>
<accession>A0A4R5VYU4</accession>
<dbReference type="Proteomes" id="UP000294829">
    <property type="component" value="Unassembled WGS sequence"/>
</dbReference>
<dbReference type="OrthoDB" id="525859at2"/>
<dbReference type="AlphaFoldDB" id="A0A4R5VYU4"/>
<organism evidence="1 2">
    <name type="scientific">Sapientia aquatica</name>
    <dbReference type="NCBI Taxonomy" id="1549640"/>
    <lineage>
        <taxon>Bacteria</taxon>
        <taxon>Pseudomonadati</taxon>
        <taxon>Pseudomonadota</taxon>
        <taxon>Betaproteobacteria</taxon>
        <taxon>Burkholderiales</taxon>
        <taxon>Oxalobacteraceae</taxon>
        <taxon>Sapientia</taxon>
    </lineage>
</organism>
<dbReference type="EMBL" id="SMYL01000008">
    <property type="protein sequence ID" value="TDK63727.1"/>
    <property type="molecule type" value="Genomic_DNA"/>
</dbReference>
<gene>
    <name evidence="1" type="ORF">E2I14_14230</name>
</gene>
<evidence type="ECO:0000313" key="2">
    <source>
        <dbReference type="Proteomes" id="UP000294829"/>
    </source>
</evidence>
<sequence length="454" mass="50822">MNYSKTPKINSALLRFTVIATLTLVSAKLYAQEVKQNVRHSLPQLQALQIGDFQSEMNSQQGELALRSAAIDKIDALLKRPSTPVLDQEQASVFSALMLFNLDKKLALNKAKYAVRHIESQSPEVQREVLTAVYRLYSKELGAIVATKLPRLNTQREFAIAGFTVLKRYPTKSARHKIELAMHKNFPEWQTDPRLIELDHALHVDAKSELQQRPPLLDLLAAPIKSGYPVVYSFQRKNRNFFGLVMVRDAQGRFVRNADGSYFNVPQLARAGNTLPSSITNGNTPQGIFTIDGTGTSVDTIWIGPTPYLNSFLPIESSLSDFSHQADTEGWSEEKYTEFLPASWKNYFPIKEAWRAGLAGRNEILAHGTTVNSDYYRKESFYPGTPSAGCLVAMEYWSKIDGRLLHSDQLSLVKAFSSTGSLQGFMVVINLDDLPRTVVLADVIDQINLAQSQH</sequence>
<proteinExistence type="predicted"/>
<keyword evidence="2" id="KW-1185">Reference proteome</keyword>
<name>A0A4R5VYU4_9BURK</name>
<protein>
    <submittedName>
        <fullName evidence="1">Uncharacterized protein</fullName>
    </submittedName>
</protein>
<reference evidence="1 2" key="1">
    <citation type="submission" date="2019-03" db="EMBL/GenBank/DDBJ databases">
        <title>Sapientia aquatica gen. nov., sp. nov., isolated from a crater lake.</title>
        <authorList>
            <person name="Felfoldi T."/>
            <person name="Szabo A."/>
            <person name="Toth E."/>
            <person name="Schumann P."/>
            <person name="Keki Z."/>
            <person name="Marialigeti K."/>
            <person name="Mathe I."/>
        </authorList>
    </citation>
    <scope>NUCLEOTIDE SEQUENCE [LARGE SCALE GENOMIC DNA]</scope>
    <source>
        <strain evidence="1 2">SA-152</strain>
    </source>
</reference>
<evidence type="ECO:0000313" key="1">
    <source>
        <dbReference type="EMBL" id="TDK63727.1"/>
    </source>
</evidence>
<comment type="caution">
    <text evidence="1">The sequence shown here is derived from an EMBL/GenBank/DDBJ whole genome shotgun (WGS) entry which is preliminary data.</text>
</comment>